<reference evidence="1" key="1">
    <citation type="journal article" date="2008" name="BMC Genomics">
        <title>A conifer genomics resource of 200,000 spruce (Picea spp.) ESTs and 6,464 high-quality, sequence-finished full-length cDNAs for Sitka spruce (Picea sitchensis).</title>
        <authorList>
            <person name="Ralph S.G."/>
            <person name="Chun H.J."/>
            <person name="Kolosova N."/>
            <person name="Cooper D."/>
            <person name="Oddy C."/>
            <person name="Ritland C.E."/>
            <person name="Kirkpatrick R."/>
            <person name="Moore R."/>
            <person name="Barber S."/>
            <person name="Holt R.A."/>
            <person name="Jones S.J."/>
            <person name="Marra M.A."/>
            <person name="Douglas C.J."/>
            <person name="Ritland K."/>
            <person name="Bohlmann J."/>
        </authorList>
    </citation>
    <scope>NUCLEOTIDE SEQUENCE</scope>
    <source>
        <tissue evidence="1">Green portion of the leader tissue</tissue>
    </source>
</reference>
<dbReference type="PANTHER" id="PTHR37381:SF1">
    <property type="entry name" value="PENTATRICOPEPTIDE REPEAT (PPR) SUPERFAMILY PROTEIN"/>
    <property type="match status" value="1"/>
</dbReference>
<accession>A9NWW3</accession>
<dbReference type="AlphaFoldDB" id="A9NWW3"/>
<dbReference type="Gene3D" id="1.25.40.10">
    <property type="entry name" value="Tetratricopeptide repeat domain"/>
    <property type="match status" value="1"/>
</dbReference>
<sequence length="607" mass="66106">MALNIPWPFNFSSITQTSSYASSPDCTGIFRTLPVVVTANSFASRASFNGLQFSLVMRTLKGRAAENEGFETAEARVRNAEGTDGPSSSSSQSALLFQNENLLRKVSAAKDAEEALSVIAEHFQGSNSNGGTVSSEDSSAIITAALARNNADLAFSVLQAMRCDLIQNKLERELQDGNVTNSSIQCWRWAQPDVATYTTLIRGLAASLRVSDAIRTIKDISCVGNPLGDEVSFGKVVKCPYCMVAFAVVQPQHGIQLVSCSRCRYQYELMSGEIVNIESESISTDISVMESGLRFLQIKKQIIPAAIHSIVIRAPNGVACTHRFATQSVDLPAQEGERVTVALAAPSNVGRIIGPFRLSTRTPRHRPGEPMCITNHVTGLEFQLLQAPSKYGNSASFDTALVVPAVALLASGDAATAFIDPSLPTLILSVAATAIVLGTAMNTLVLPQLNQLPQRMVDALAVRQQLLSQYNLLQSRLKELIQAAEEEVWMLARLCHLEHKIEVVGEPSYSARKSRVKKARENLDESLVARLKLIDSYAKLASMIEIEVEMDKDVFAAEEVTDAASIAEQIERLMELEDLEKQWRIQAEANDEVERLLRAAPVLPDSV</sequence>
<protein>
    <submittedName>
        <fullName evidence="1">Uncharacterized protein</fullName>
    </submittedName>
</protein>
<proteinExistence type="evidence at transcript level"/>
<dbReference type="PANTHER" id="PTHR37381">
    <property type="entry name" value="PENTATRICOPEPTIDE REPEAT (PPR) SUPERFAMILY PROTEIN"/>
    <property type="match status" value="1"/>
</dbReference>
<organism evidence="1">
    <name type="scientific">Picea sitchensis</name>
    <name type="common">Sitka spruce</name>
    <name type="synonym">Pinus sitchensis</name>
    <dbReference type="NCBI Taxonomy" id="3332"/>
    <lineage>
        <taxon>Eukaryota</taxon>
        <taxon>Viridiplantae</taxon>
        <taxon>Streptophyta</taxon>
        <taxon>Embryophyta</taxon>
        <taxon>Tracheophyta</taxon>
        <taxon>Spermatophyta</taxon>
        <taxon>Pinopsida</taxon>
        <taxon>Pinidae</taxon>
        <taxon>Conifers I</taxon>
        <taxon>Pinales</taxon>
        <taxon>Pinaceae</taxon>
        <taxon>Picea</taxon>
    </lineage>
</organism>
<dbReference type="InterPro" id="IPR011990">
    <property type="entry name" value="TPR-like_helical_dom_sf"/>
</dbReference>
<dbReference type="EMBL" id="EF085828">
    <property type="protein sequence ID" value="ABK25124.1"/>
    <property type="molecule type" value="mRNA"/>
</dbReference>
<evidence type="ECO:0000313" key="1">
    <source>
        <dbReference type="EMBL" id="ABK25124.1"/>
    </source>
</evidence>
<name>A9NWW3_PICSI</name>